<dbReference type="eggNOG" id="COG0610">
    <property type="taxonomic scope" value="Bacteria"/>
</dbReference>
<evidence type="ECO:0000256" key="1">
    <source>
        <dbReference type="SAM" id="MobiDB-lite"/>
    </source>
</evidence>
<dbReference type="AlphaFoldDB" id="E3JC93"/>
<dbReference type="OrthoDB" id="436461at2"/>
<accession>E3JC93</accession>
<name>E3JC93_PSEI1</name>
<keyword evidence="3" id="KW-0540">Nuclease</keyword>
<reference evidence="3 4" key="1">
    <citation type="submission" date="2010-10" db="EMBL/GenBank/DDBJ databases">
        <title>Complete sequence of Frankia sp. EuI1c.</title>
        <authorList>
            <consortium name="US DOE Joint Genome Institute"/>
            <person name="Lucas S."/>
            <person name="Copeland A."/>
            <person name="Lapidus A."/>
            <person name="Cheng J.-F."/>
            <person name="Bruce D."/>
            <person name="Goodwin L."/>
            <person name="Pitluck S."/>
            <person name="Chertkov O."/>
            <person name="Detter J.C."/>
            <person name="Han C."/>
            <person name="Tapia R."/>
            <person name="Land M."/>
            <person name="Hauser L."/>
            <person name="Jeffries C."/>
            <person name="Kyrpides N."/>
            <person name="Ivanova N."/>
            <person name="Mikhailova N."/>
            <person name="Beauchemin N."/>
            <person name="Sen A."/>
            <person name="Sur S.A."/>
            <person name="Gtari M."/>
            <person name="Wall L."/>
            <person name="Tisa L."/>
            <person name="Woyke T."/>
        </authorList>
    </citation>
    <scope>NUCLEOTIDE SEQUENCE [LARGE SCALE GENOMIC DNA]</scope>
    <source>
        <strain evidence="4">DSM 45817 / CECT 9037 / EuI1c</strain>
    </source>
</reference>
<evidence type="ECO:0000259" key="2">
    <source>
        <dbReference type="Pfam" id="PF10593"/>
    </source>
</evidence>
<proteinExistence type="predicted"/>
<organism evidence="3 4">
    <name type="scientific">Pseudofrankia inefficax (strain DSM 45817 / CECT 9037 / DDB 130130 / EuI1c)</name>
    <name type="common">Frankia inefficax</name>
    <dbReference type="NCBI Taxonomy" id="298654"/>
    <lineage>
        <taxon>Bacteria</taxon>
        <taxon>Bacillati</taxon>
        <taxon>Actinomycetota</taxon>
        <taxon>Actinomycetes</taxon>
        <taxon>Frankiales</taxon>
        <taxon>Frankiaceae</taxon>
        <taxon>Pseudofrankia</taxon>
    </lineage>
</organism>
<evidence type="ECO:0000313" key="3">
    <source>
        <dbReference type="EMBL" id="ADP84682.1"/>
    </source>
</evidence>
<dbReference type="STRING" id="298654.FraEuI1c_6712"/>
<evidence type="ECO:0000313" key="4">
    <source>
        <dbReference type="Proteomes" id="UP000002484"/>
    </source>
</evidence>
<protein>
    <submittedName>
        <fullName evidence="3">Putative endonuclease, Z1 domain protein</fullName>
    </submittedName>
</protein>
<feature type="domain" description="Putative endonuclease Z1" evidence="2">
    <location>
        <begin position="493"/>
        <end position="755"/>
    </location>
</feature>
<dbReference type="InParanoid" id="E3JC93"/>
<sequence>MSGCVVGLLPALNSMLDEAPSALLDTVNFFAARKGAPPYDEKALVEALNRQGVNDEIRIQFQILVARWDAVTGDDASWAEGTRHHTAERRAVIYRALAFTEPSWPTIEAVYPPDPAGVVIEARDKDWHHWYTAQRRAGHDFYWKAYSDLLAREGWAAPALGRLDTATTAVVERLADPTWEERFQSRGLVVGYVQSGKTANFTGVVAKAIDAGFRLVIVLTGTVEILRQQTQRRLDMELIGVENILVGRDENDPVQFAETDYHGDTDWHDGRFLRHGVEIGNLDEVPAVHRLSTYNGDYKRLQQGLAVLDFRAGNQLKNKLVPLYRPENLLSSDVRIAVVKKNSTVLKKLVADLRGIRANLGEIPTLIIDDEADQASVNTRKPRLTPKEKQERTAVNRQISELLRVLSRAQYIGYTATPFANVFVDPDDSEDIFPKDFILALERPDGYMGAADFHDLGVDYGDQAKTIHNSNEKAYVRDLTASVDDEDCWREEMQGALDAFVLSGAIKLYRQSVRPNLRFQHHTMLVHESVNVADHADLANRIREIWRRSGYDTQAGTARLRKLFDEDYSPVAAALLVRARGRAASEGKAAPDAMPLPATFDELVDKIGLVLGRIEKGRSPVIVVNGSKEKDYEQDELNFQTGDVWKILVGGAKLSRGFTVEGLTISYYTRRTGQADSLMQMGRWFGFRRGYHDLVRLHIGRNVRVGTKTYDLYEAFQAIVEDEEDFRAELRRYSEPTPDGLPGVRPEDVPPMVFQQLPWLKPTSTSKMYNAELVRQGAGGKVEDFTLLPDRGDGSRNARNLAAVLPLISALTSRAEFQHFNEHGRPGHEVSPYQVRFGVVPAQVVYEVMSGLIWLPGWDPRPSLRAVHELIEDGILRDFVVFVPLLQGAAHRRPGDHPMPLPVINTSRRKDRPGFNGSSPRQRDAMRTIAGVLVDGPSGTKELDTRGGPYAVGLHAPTRGAVLLNLALDTGPAGPKNASDLPDPVPAGDVATLISYALPFLAKSKIGFKVKKSDAGAIIQRDAQR</sequence>
<dbReference type="EMBL" id="CP002299">
    <property type="protein sequence ID" value="ADP84682.1"/>
    <property type="molecule type" value="Genomic_DNA"/>
</dbReference>
<dbReference type="InterPro" id="IPR018310">
    <property type="entry name" value="Put_endonuclease_Z1-dom"/>
</dbReference>
<gene>
    <name evidence="3" type="ordered locus">FraEuI1c_6712</name>
</gene>
<dbReference type="GO" id="GO:0004519">
    <property type="term" value="F:endonuclease activity"/>
    <property type="evidence" value="ECO:0007669"/>
    <property type="project" value="UniProtKB-KW"/>
</dbReference>
<keyword evidence="3" id="KW-0378">Hydrolase</keyword>
<dbReference type="RefSeq" id="WP_013427793.1">
    <property type="nucleotide sequence ID" value="NC_014666.1"/>
</dbReference>
<keyword evidence="4" id="KW-1185">Reference proteome</keyword>
<feature type="region of interest" description="Disordered" evidence="1">
    <location>
        <begin position="894"/>
        <end position="922"/>
    </location>
</feature>
<dbReference type="HOGENOM" id="CLU_007800_0_0_11"/>
<dbReference type="KEGG" id="fri:FraEuI1c_6712"/>
<dbReference type="Pfam" id="PF10593">
    <property type="entry name" value="Z1"/>
    <property type="match status" value="1"/>
</dbReference>
<dbReference type="Proteomes" id="UP000002484">
    <property type="component" value="Chromosome"/>
</dbReference>
<keyword evidence="3" id="KW-0255">Endonuclease</keyword>